<evidence type="ECO:0000313" key="1">
    <source>
        <dbReference type="EMBL" id="NJQ04885.1"/>
    </source>
</evidence>
<dbReference type="Proteomes" id="UP000578686">
    <property type="component" value="Unassembled WGS sequence"/>
</dbReference>
<keyword evidence="2" id="KW-1185">Reference proteome</keyword>
<reference evidence="1 2" key="1">
    <citation type="submission" date="2020-03" db="EMBL/GenBank/DDBJ databases">
        <title>Draft genome of Streptomyces sp. ventii, isolated from the Axial Seamount in the Pacific Ocean, and resequencing of the two type strains Streptomyces lonarensis strain NCL 716 and Streptomyces bohaiensis strain 11A07.</title>
        <authorList>
            <person name="Loughran R.M."/>
            <person name="Pfannmuller K.M."/>
            <person name="Wasson B.J."/>
            <person name="Deadmond M.C."/>
            <person name="Paddock B.E."/>
            <person name="Koyack M.J."/>
            <person name="Gallegos D.A."/>
            <person name="Mitchell E.A."/>
            <person name="Ushijima B."/>
            <person name="Saw J.H."/>
            <person name="Mcphail K.L."/>
            <person name="Videau P."/>
        </authorList>
    </citation>
    <scope>NUCLEOTIDE SEQUENCE [LARGE SCALE GENOMIC DNA]</scope>
    <source>
        <strain evidence="1 2">NCL716</strain>
    </source>
</reference>
<proteinExistence type="predicted"/>
<accession>A0A7X6CYQ3</accession>
<dbReference type="EMBL" id="JAAVJD010000018">
    <property type="protein sequence ID" value="NJQ04885.1"/>
    <property type="molecule type" value="Genomic_DNA"/>
</dbReference>
<dbReference type="RefSeq" id="WP_167968182.1">
    <property type="nucleotide sequence ID" value="NZ_BHZG01000077.1"/>
</dbReference>
<organism evidence="1 2">
    <name type="scientific">Streptomyces lonarensis</name>
    <dbReference type="NCBI Taxonomy" id="700599"/>
    <lineage>
        <taxon>Bacteria</taxon>
        <taxon>Bacillati</taxon>
        <taxon>Actinomycetota</taxon>
        <taxon>Actinomycetes</taxon>
        <taxon>Kitasatosporales</taxon>
        <taxon>Streptomycetaceae</taxon>
        <taxon>Streptomyces</taxon>
    </lineage>
</organism>
<comment type="caution">
    <text evidence="1">The sequence shown here is derived from an EMBL/GenBank/DDBJ whole genome shotgun (WGS) entry which is preliminary data.</text>
</comment>
<protein>
    <submittedName>
        <fullName evidence="1">Uncharacterized protein</fullName>
    </submittedName>
</protein>
<gene>
    <name evidence="1" type="ORF">HCN56_04630</name>
</gene>
<dbReference type="AlphaFoldDB" id="A0A7X6CYQ3"/>
<evidence type="ECO:0000313" key="2">
    <source>
        <dbReference type="Proteomes" id="UP000578686"/>
    </source>
</evidence>
<name>A0A7X6CYQ3_9ACTN</name>
<sequence>MELVCDTPPSIVFPCGTDWTLRTTEGHWPNLPAWCFPIESWAFEEVEEIGKPGLDVIASTSRLLDAVGEEIGTLLEFRTAWVTVSSGDALSLDVTQKSQ</sequence>